<protein>
    <recommendedName>
        <fullName evidence="2">NodB homology domain-containing protein</fullName>
    </recommendedName>
</protein>
<dbReference type="SUPFAM" id="SSF88713">
    <property type="entry name" value="Glycoside hydrolase/deacetylase"/>
    <property type="match status" value="1"/>
</dbReference>
<proteinExistence type="predicted"/>
<dbReference type="GO" id="GO:0005975">
    <property type="term" value="P:carbohydrate metabolic process"/>
    <property type="evidence" value="ECO:0007669"/>
    <property type="project" value="InterPro"/>
</dbReference>
<evidence type="ECO:0008006" key="2">
    <source>
        <dbReference type="Google" id="ProtNLM"/>
    </source>
</evidence>
<dbReference type="PANTHER" id="PTHR43123:SF1">
    <property type="entry name" value="POLYSACCHARIDE DEACETYLASE-RELATED"/>
    <property type="match status" value="1"/>
</dbReference>
<dbReference type="PANTHER" id="PTHR43123">
    <property type="entry name" value="POLYSACCHARIDE DEACETYLASE-RELATED"/>
    <property type="match status" value="1"/>
</dbReference>
<dbReference type="InterPro" id="IPR011330">
    <property type="entry name" value="Glyco_hydro/deAcase_b/a-brl"/>
</dbReference>
<feature type="non-terminal residue" evidence="1">
    <location>
        <position position="1"/>
    </location>
</feature>
<gene>
    <name evidence="1" type="ORF">METZ01_LOCUS500097</name>
</gene>
<name>A0A383DSL0_9ZZZZ</name>
<dbReference type="AlphaFoldDB" id="A0A383DSL0"/>
<organism evidence="1">
    <name type="scientific">marine metagenome</name>
    <dbReference type="NCBI Taxonomy" id="408172"/>
    <lineage>
        <taxon>unclassified sequences</taxon>
        <taxon>metagenomes</taxon>
        <taxon>ecological metagenomes</taxon>
    </lineage>
</organism>
<reference evidence="1" key="1">
    <citation type="submission" date="2018-05" db="EMBL/GenBank/DDBJ databases">
        <authorList>
            <person name="Lanie J.A."/>
            <person name="Ng W.-L."/>
            <person name="Kazmierczak K.M."/>
            <person name="Andrzejewski T.M."/>
            <person name="Davidsen T.M."/>
            <person name="Wayne K.J."/>
            <person name="Tettelin H."/>
            <person name="Glass J.I."/>
            <person name="Rusch D."/>
            <person name="Podicherti R."/>
            <person name="Tsui H.-C.T."/>
            <person name="Winkler M.E."/>
        </authorList>
    </citation>
    <scope>NUCLEOTIDE SEQUENCE</scope>
</reference>
<dbReference type="EMBL" id="UINC01219670">
    <property type="protein sequence ID" value="SVE47243.1"/>
    <property type="molecule type" value="Genomic_DNA"/>
</dbReference>
<accession>A0A383DSL0</accession>
<sequence>THPKMMSVGLHCRIAGRPARSRAVEKFLSYTKDFPGVWFARRNEIARWWLEHYPPGALQS</sequence>
<dbReference type="Gene3D" id="3.20.20.370">
    <property type="entry name" value="Glycoside hydrolase/deacetylase"/>
    <property type="match status" value="1"/>
</dbReference>
<evidence type="ECO:0000313" key="1">
    <source>
        <dbReference type="EMBL" id="SVE47243.1"/>
    </source>
</evidence>